<feature type="region of interest" description="Disordered" evidence="1">
    <location>
        <begin position="141"/>
        <end position="161"/>
    </location>
</feature>
<dbReference type="PIRSF" id="PIRSF007313">
    <property type="entry name" value="PhnI"/>
    <property type="match status" value="1"/>
</dbReference>
<gene>
    <name evidence="2" type="ORF">FB473_002643</name>
</gene>
<evidence type="ECO:0000256" key="1">
    <source>
        <dbReference type="SAM" id="MobiDB-lite"/>
    </source>
</evidence>
<feature type="region of interest" description="Disordered" evidence="1">
    <location>
        <begin position="360"/>
        <end position="386"/>
    </location>
</feature>
<sequence>MTYAGTNKGGTSAIVAAERLLDDPAFPAVDDPGEPVTPEQVIAQFAPMLDRLQGEAGLWDARTAAIAFLQAGGDLPEAVHLLRAHRSTLPRLAFSVPVDPDHGQLLRRIVSAHRSPDGPQLLGATPDYTARLLRRDGSAPLLPFDAPADANPLPTSEEPDRMPQRYTEYLRARDLLAERPSDPDDPEPYDLALNPIRLPAGRSAMLSAMALGETGGLVNLWYRSILGPDGYSDESITLGEVRHVRTSIEVTHPVTGEPTDIGELRFTECETVAHLDERGEDPSRFEAGYGLVLGHNERKAISMSAMDLAAHRLHDTEEGTDLQQLLMHTTDGLASNGFLEHLKLPHYVTFRSMLDRAEAAREVQTGHRTAPSLAAPTAPGPTATPIRVHAAGEPKEHSHA</sequence>
<dbReference type="RefSeq" id="WP_167168597.1">
    <property type="nucleotide sequence ID" value="NZ_BAAAOO010000007.1"/>
</dbReference>
<name>A0ABX0SL01_9ACTN</name>
<dbReference type="Pfam" id="PF05861">
    <property type="entry name" value="PhnI"/>
    <property type="match status" value="1"/>
</dbReference>
<proteinExistence type="predicted"/>
<dbReference type="Proteomes" id="UP000749311">
    <property type="component" value="Unassembled WGS sequence"/>
</dbReference>
<protein>
    <submittedName>
        <fullName evidence="2">Alpha-D-ribose 1-methylphosphonate 5-triphosphate synthase subunit PhnI</fullName>
        <ecNumber evidence="2">2.7.8.37</ecNumber>
    </submittedName>
</protein>
<dbReference type="InterPro" id="IPR008773">
    <property type="entry name" value="PhnI"/>
</dbReference>
<feature type="compositionally biased region" description="Low complexity" evidence="1">
    <location>
        <begin position="369"/>
        <end position="385"/>
    </location>
</feature>
<organism evidence="2 3">
    <name type="scientific">Brooklawnia cerclae</name>
    <dbReference type="NCBI Taxonomy" id="349934"/>
    <lineage>
        <taxon>Bacteria</taxon>
        <taxon>Bacillati</taxon>
        <taxon>Actinomycetota</taxon>
        <taxon>Actinomycetes</taxon>
        <taxon>Propionibacteriales</taxon>
        <taxon>Propionibacteriaceae</taxon>
        <taxon>Brooklawnia</taxon>
    </lineage>
</organism>
<keyword evidence="2" id="KW-0808">Transferase</keyword>
<dbReference type="GO" id="GO:0061693">
    <property type="term" value="F:alpha-D-ribose 1-methylphosphonate 5-triphosphate synthase activity"/>
    <property type="evidence" value="ECO:0007669"/>
    <property type="project" value="UniProtKB-EC"/>
</dbReference>
<keyword evidence="3" id="KW-1185">Reference proteome</keyword>
<evidence type="ECO:0000313" key="3">
    <source>
        <dbReference type="Proteomes" id="UP000749311"/>
    </source>
</evidence>
<dbReference type="EMBL" id="JAAMOZ010000001">
    <property type="protein sequence ID" value="NIH57998.1"/>
    <property type="molecule type" value="Genomic_DNA"/>
</dbReference>
<accession>A0ABX0SL01</accession>
<reference evidence="2 3" key="1">
    <citation type="submission" date="2020-02" db="EMBL/GenBank/DDBJ databases">
        <title>Sequencing the genomes of 1000 actinobacteria strains.</title>
        <authorList>
            <person name="Klenk H.-P."/>
        </authorList>
    </citation>
    <scope>NUCLEOTIDE SEQUENCE [LARGE SCALE GENOMIC DNA]</scope>
    <source>
        <strain evidence="2 3">DSM 19609</strain>
    </source>
</reference>
<feature type="compositionally biased region" description="Low complexity" evidence="1">
    <location>
        <begin position="141"/>
        <end position="154"/>
    </location>
</feature>
<evidence type="ECO:0000313" key="2">
    <source>
        <dbReference type="EMBL" id="NIH57998.1"/>
    </source>
</evidence>
<comment type="caution">
    <text evidence="2">The sequence shown here is derived from an EMBL/GenBank/DDBJ whole genome shotgun (WGS) entry which is preliminary data.</text>
</comment>
<dbReference type="EC" id="2.7.8.37" evidence="2"/>